<evidence type="ECO:0000259" key="3">
    <source>
        <dbReference type="Pfam" id="PF14364"/>
    </source>
</evidence>
<proteinExistence type="predicted"/>
<comment type="caution">
    <text evidence="4">The sequence shown here is derived from an EMBL/GenBank/DDBJ whole genome shotgun (WGS) entry which is preliminary data.</text>
</comment>
<evidence type="ECO:0000313" key="4">
    <source>
        <dbReference type="EMBL" id="GAV58917.1"/>
    </source>
</evidence>
<dbReference type="PANTHER" id="PTHR33098">
    <property type="entry name" value="COTTON FIBER (DUF761)"/>
    <property type="match status" value="1"/>
</dbReference>
<dbReference type="InterPro" id="IPR025520">
    <property type="entry name" value="DUF4408"/>
</dbReference>
<reference evidence="5" key="1">
    <citation type="submission" date="2016-04" db="EMBL/GenBank/DDBJ databases">
        <title>Cephalotus genome sequencing.</title>
        <authorList>
            <person name="Fukushima K."/>
            <person name="Hasebe M."/>
            <person name="Fang X."/>
        </authorList>
    </citation>
    <scope>NUCLEOTIDE SEQUENCE [LARGE SCALE GENOMIC DNA]</scope>
    <source>
        <strain evidence="5">cv. St1</strain>
    </source>
</reference>
<feature type="compositionally biased region" description="Polar residues" evidence="1">
    <location>
        <begin position="174"/>
        <end position="189"/>
    </location>
</feature>
<sequence length="325" mass="37892">MEEKLQARYMADLFQKLSSLKSSKFETAIWAMKLVLFFGGIVFTFMSFKVVIVPYTFNLVLSIFSPLPSLWVSVRSWLSPPYIYIILNFVIITIAASSIFLHQDPHQHHLKEDDDDNNNNSNKPPTTKITHNQENQTHFLNSLHKNHNSHHLHDIWREMIYEDENKEKSIDPLSETSSNDSCLTHSNENASRRQKAVQVAEEGEDKETLEDTWRLITEGKEKTRRVQLKKSDTWDTPPRVVVKGTADTGGVDDDHPVAWARRELRKSDTFNDYSVSLTRDKSMSHDELNCRVEAFIKKFNNDMRLERQESYQRSMEMLNQSHGYI</sequence>
<feature type="region of interest" description="Disordered" evidence="1">
    <location>
        <begin position="167"/>
        <end position="194"/>
    </location>
</feature>
<name>A0A1Q3AT39_CEPFO</name>
<evidence type="ECO:0000256" key="1">
    <source>
        <dbReference type="SAM" id="MobiDB-lite"/>
    </source>
</evidence>
<dbReference type="InParanoid" id="A0A1Q3AT39"/>
<feature type="compositionally biased region" description="Polar residues" evidence="1">
    <location>
        <begin position="121"/>
        <end position="131"/>
    </location>
</feature>
<accession>A0A1Q3AT39</accession>
<feature type="transmembrane region" description="Helical" evidence="2">
    <location>
        <begin position="81"/>
        <end position="101"/>
    </location>
</feature>
<dbReference type="EMBL" id="BDDD01000091">
    <property type="protein sequence ID" value="GAV58917.1"/>
    <property type="molecule type" value="Genomic_DNA"/>
</dbReference>
<dbReference type="PANTHER" id="PTHR33098:SF114">
    <property type="entry name" value="DUF4408 DOMAIN-CONTAINING PROTEIN"/>
    <property type="match status" value="1"/>
</dbReference>
<keyword evidence="2" id="KW-0812">Transmembrane</keyword>
<feature type="transmembrane region" description="Helical" evidence="2">
    <location>
        <begin position="34"/>
        <end position="61"/>
    </location>
</feature>
<gene>
    <name evidence="4" type="ORF">CFOL_v3_02450</name>
</gene>
<dbReference type="OrthoDB" id="1933168at2759"/>
<dbReference type="AlphaFoldDB" id="A0A1Q3AT39"/>
<dbReference type="STRING" id="3775.A0A1Q3AT39"/>
<keyword evidence="2" id="KW-1133">Transmembrane helix</keyword>
<evidence type="ECO:0000256" key="2">
    <source>
        <dbReference type="SAM" id="Phobius"/>
    </source>
</evidence>
<keyword evidence="5" id="KW-1185">Reference proteome</keyword>
<keyword evidence="2" id="KW-0472">Membrane</keyword>
<dbReference type="Pfam" id="PF14364">
    <property type="entry name" value="DUF4408"/>
    <property type="match status" value="1"/>
</dbReference>
<feature type="domain" description="DUF4408" evidence="3">
    <location>
        <begin position="68"/>
        <end position="98"/>
    </location>
</feature>
<protein>
    <submittedName>
        <fullName evidence="4">DUF761 domain-containing protein/DUF4408 domain-containing protein</fullName>
    </submittedName>
</protein>
<dbReference type="InterPro" id="IPR008480">
    <property type="entry name" value="DUF761_pln"/>
</dbReference>
<feature type="region of interest" description="Disordered" evidence="1">
    <location>
        <begin position="107"/>
        <end position="131"/>
    </location>
</feature>
<dbReference type="Proteomes" id="UP000187406">
    <property type="component" value="Unassembled WGS sequence"/>
</dbReference>
<evidence type="ECO:0000313" key="5">
    <source>
        <dbReference type="Proteomes" id="UP000187406"/>
    </source>
</evidence>
<organism evidence="4 5">
    <name type="scientific">Cephalotus follicularis</name>
    <name type="common">Albany pitcher plant</name>
    <dbReference type="NCBI Taxonomy" id="3775"/>
    <lineage>
        <taxon>Eukaryota</taxon>
        <taxon>Viridiplantae</taxon>
        <taxon>Streptophyta</taxon>
        <taxon>Embryophyta</taxon>
        <taxon>Tracheophyta</taxon>
        <taxon>Spermatophyta</taxon>
        <taxon>Magnoliopsida</taxon>
        <taxon>eudicotyledons</taxon>
        <taxon>Gunneridae</taxon>
        <taxon>Pentapetalae</taxon>
        <taxon>rosids</taxon>
        <taxon>fabids</taxon>
        <taxon>Oxalidales</taxon>
        <taxon>Cephalotaceae</taxon>
        <taxon>Cephalotus</taxon>
    </lineage>
</organism>
<dbReference type="Pfam" id="PF05553">
    <property type="entry name" value="DUF761"/>
    <property type="match status" value="1"/>
</dbReference>